<name>A0ABY1WRS1_9GAMM</name>
<keyword evidence="3" id="KW-1185">Reference proteome</keyword>
<organism evidence="2 3">
    <name type="scientific">Corallincola spongiicola</name>
    <dbReference type="NCBI Taxonomy" id="2520508"/>
    <lineage>
        <taxon>Bacteria</taxon>
        <taxon>Pseudomonadati</taxon>
        <taxon>Pseudomonadota</taxon>
        <taxon>Gammaproteobacteria</taxon>
        <taxon>Alteromonadales</taxon>
        <taxon>Psychromonadaceae</taxon>
        <taxon>Corallincola</taxon>
    </lineage>
</organism>
<sequence length="153" mass="17798">MAQLMVFFPIAIVLIVSVLFWRRGHVGLWSKICSERKTNMVPTGKLSEAEFLSSWRGVQRPLFKKIDNFFSFDLFIVNILEEGILLSPPKFWRIFIPQVLLSWDDLSVVKMNDGLINKGLWIHDNKIDVTFSITSKCNDGISMRIQDQRRQSH</sequence>
<evidence type="ECO:0000313" key="3">
    <source>
        <dbReference type="Proteomes" id="UP000292544"/>
    </source>
</evidence>
<evidence type="ECO:0000313" key="2">
    <source>
        <dbReference type="EMBL" id="TAA47425.1"/>
    </source>
</evidence>
<proteinExistence type="predicted"/>
<keyword evidence="1" id="KW-0472">Membrane</keyword>
<comment type="caution">
    <text evidence="2">The sequence shown here is derived from an EMBL/GenBank/DDBJ whole genome shotgun (WGS) entry which is preliminary data.</text>
</comment>
<reference evidence="3" key="1">
    <citation type="submission" date="2019-02" db="EMBL/GenBank/DDBJ databases">
        <title>Draft genome sequence of Muricauda sp. 176CP4-71.</title>
        <authorList>
            <person name="Park J.-S."/>
        </authorList>
    </citation>
    <scope>NUCLEOTIDE SEQUENCE [LARGE SCALE GENOMIC DNA]</scope>
    <source>
        <strain evidence="3">176GS2-150</strain>
    </source>
</reference>
<accession>A0ABY1WRS1</accession>
<keyword evidence="1" id="KW-1133">Transmembrane helix</keyword>
<gene>
    <name evidence="2" type="ORF">EXY25_09370</name>
</gene>
<dbReference type="Proteomes" id="UP000292544">
    <property type="component" value="Unassembled WGS sequence"/>
</dbReference>
<dbReference type="EMBL" id="SHLY01000002">
    <property type="protein sequence ID" value="TAA47425.1"/>
    <property type="molecule type" value="Genomic_DNA"/>
</dbReference>
<evidence type="ECO:0000256" key="1">
    <source>
        <dbReference type="SAM" id="Phobius"/>
    </source>
</evidence>
<dbReference type="RefSeq" id="WP_130566528.1">
    <property type="nucleotide sequence ID" value="NZ_SHLY01000002.1"/>
</dbReference>
<feature type="transmembrane region" description="Helical" evidence="1">
    <location>
        <begin position="6"/>
        <end position="22"/>
    </location>
</feature>
<keyword evidence="1" id="KW-0812">Transmembrane</keyword>
<protein>
    <submittedName>
        <fullName evidence="2">Uncharacterized protein</fullName>
    </submittedName>
</protein>